<evidence type="ECO:0000313" key="2">
    <source>
        <dbReference type="EMBL" id="WBO20838.1"/>
    </source>
</evidence>
<reference evidence="2 3" key="1">
    <citation type="submission" date="2022-12" db="EMBL/GenBank/DDBJ databases">
        <title>Sphingomonas abieness sp. nov., an endophytic bacterium isolated from Abies koreana.</title>
        <authorList>
            <person name="Jiang L."/>
            <person name="Lee J."/>
        </authorList>
    </citation>
    <scope>NUCLEOTIDE SEQUENCE [LARGE SCALE GENOMIC DNA]</scope>
    <source>
        <strain evidence="3">PAMB 00755</strain>
    </source>
</reference>
<protein>
    <submittedName>
        <fullName evidence="2">Glycosyltransferase family 4 protein</fullName>
    </submittedName>
</protein>
<dbReference type="Pfam" id="PF00534">
    <property type="entry name" value="Glycos_transf_1"/>
    <property type="match status" value="1"/>
</dbReference>
<sequence>MTQPRVVILQNYYTPYRAALFTELRTKNLHLRVIYYQIPENEGRKWRPAEDLPYESARVPSRQFRKLALFTVPKALFADADTVILLDDNPSSLSMALLALRCRLHGVRRLLWVEHIPDSFKSRAKRLYQNLCSRMLLMLSDATICFSQMSAAYVRALDRTIPINPMVQATPEPNQLSPRTPGEPIRRFGYLGSEGPRKNVDTLIRAFSSLADPNLELHLAGFNGHSDDPRVHWHGYVDGDARERFFAGIDILVLPSQADPWGLVINEALQRGCLAIASNRCGSSELVAMIDERLVTGTEQNEIATTLAYARTLDRGTVIRLHARACAAMTGYSIEAAATAMHDAIARGHRPALAPLAT</sequence>
<dbReference type="RefSeq" id="WP_270075488.1">
    <property type="nucleotide sequence ID" value="NZ_CP115174.1"/>
</dbReference>
<gene>
    <name evidence="2" type="ORF">PBT88_11505</name>
</gene>
<dbReference type="Gene3D" id="3.40.50.2000">
    <property type="entry name" value="Glycogen Phosphorylase B"/>
    <property type="match status" value="1"/>
</dbReference>
<dbReference type="PANTHER" id="PTHR12526">
    <property type="entry name" value="GLYCOSYLTRANSFERASE"/>
    <property type="match status" value="1"/>
</dbReference>
<evidence type="ECO:0000259" key="1">
    <source>
        <dbReference type="Pfam" id="PF00534"/>
    </source>
</evidence>
<dbReference type="CDD" id="cd03801">
    <property type="entry name" value="GT4_PimA-like"/>
    <property type="match status" value="1"/>
</dbReference>
<dbReference type="EMBL" id="CP115174">
    <property type="protein sequence ID" value="WBO20838.1"/>
    <property type="molecule type" value="Genomic_DNA"/>
</dbReference>
<organism evidence="2 3">
    <name type="scientific">Sphingomonas abietis</name>
    <dbReference type="NCBI Taxonomy" id="3012344"/>
    <lineage>
        <taxon>Bacteria</taxon>
        <taxon>Pseudomonadati</taxon>
        <taxon>Pseudomonadota</taxon>
        <taxon>Alphaproteobacteria</taxon>
        <taxon>Sphingomonadales</taxon>
        <taxon>Sphingomonadaceae</taxon>
        <taxon>Sphingomonas</taxon>
    </lineage>
</organism>
<dbReference type="Proteomes" id="UP001210865">
    <property type="component" value="Chromosome"/>
</dbReference>
<proteinExistence type="predicted"/>
<dbReference type="SUPFAM" id="SSF53756">
    <property type="entry name" value="UDP-Glycosyltransferase/glycogen phosphorylase"/>
    <property type="match status" value="1"/>
</dbReference>
<dbReference type="InterPro" id="IPR001296">
    <property type="entry name" value="Glyco_trans_1"/>
</dbReference>
<name>A0ABY7NHN7_9SPHN</name>
<accession>A0ABY7NHN7</accession>
<dbReference type="PANTHER" id="PTHR12526:SF630">
    <property type="entry name" value="GLYCOSYLTRANSFERASE"/>
    <property type="match status" value="1"/>
</dbReference>
<feature type="domain" description="Glycosyl transferase family 1" evidence="1">
    <location>
        <begin position="188"/>
        <end position="300"/>
    </location>
</feature>
<keyword evidence="3" id="KW-1185">Reference proteome</keyword>
<evidence type="ECO:0000313" key="3">
    <source>
        <dbReference type="Proteomes" id="UP001210865"/>
    </source>
</evidence>